<sequence>MKKKEKRLEKQNDLLSRVYDLILNTQTLDDERSKLVEFKNSVEMVKDFEQQTIKLAESLRQLAVRKAKDKETLSPEVGRFYMDISTTGLLKKNLGIGLTAISFLAK</sequence>
<reference evidence="1 2" key="1">
    <citation type="submission" date="2023-07" db="EMBL/GenBank/DDBJ databases">
        <title>Genomic Encyclopedia of Type Strains, Phase IV (KMG-IV): sequencing the most valuable type-strain genomes for metagenomic binning, comparative biology and taxonomic classification.</title>
        <authorList>
            <person name="Goeker M."/>
        </authorList>
    </citation>
    <scope>NUCLEOTIDE SEQUENCE [LARGE SCALE GENOMIC DNA]</scope>
    <source>
        <strain evidence="1 2">DSM 20694</strain>
    </source>
</reference>
<protein>
    <recommendedName>
        <fullName evidence="3">Enterocin A Immunity</fullName>
    </recommendedName>
</protein>
<evidence type="ECO:0000313" key="2">
    <source>
        <dbReference type="Proteomes" id="UP001228504"/>
    </source>
</evidence>
<organism evidence="1 2">
    <name type="scientific">Eubacterium multiforme</name>
    <dbReference type="NCBI Taxonomy" id="83339"/>
    <lineage>
        <taxon>Bacteria</taxon>
        <taxon>Bacillati</taxon>
        <taxon>Bacillota</taxon>
        <taxon>Clostridia</taxon>
        <taxon>Eubacteriales</taxon>
        <taxon>Eubacteriaceae</taxon>
        <taxon>Eubacterium</taxon>
    </lineage>
</organism>
<dbReference type="Pfam" id="PF08951">
    <property type="entry name" value="EntA_Immun"/>
    <property type="match status" value="1"/>
</dbReference>
<name>A0ABT9UVE9_9FIRM</name>
<dbReference type="CDD" id="cd21059">
    <property type="entry name" value="LciA-like"/>
    <property type="match status" value="1"/>
</dbReference>
<keyword evidence="2" id="KW-1185">Reference proteome</keyword>
<dbReference type="InterPro" id="IPR015046">
    <property type="entry name" value="LciA_Immunity-like"/>
</dbReference>
<evidence type="ECO:0000313" key="1">
    <source>
        <dbReference type="EMBL" id="MDQ0150303.1"/>
    </source>
</evidence>
<evidence type="ECO:0008006" key="3">
    <source>
        <dbReference type="Google" id="ProtNLM"/>
    </source>
</evidence>
<dbReference type="EMBL" id="JAUSUF010000008">
    <property type="protein sequence ID" value="MDQ0150303.1"/>
    <property type="molecule type" value="Genomic_DNA"/>
</dbReference>
<gene>
    <name evidence="1" type="ORF">J2S18_002246</name>
</gene>
<dbReference type="Proteomes" id="UP001228504">
    <property type="component" value="Unassembled WGS sequence"/>
</dbReference>
<accession>A0ABT9UVE9</accession>
<comment type="caution">
    <text evidence="1">The sequence shown here is derived from an EMBL/GenBank/DDBJ whole genome shotgun (WGS) entry which is preliminary data.</text>
</comment>
<dbReference type="RefSeq" id="WP_307486908.1">
    <property type="nucleotide sequence ID" value="NZ_JAUSUF010000008.1"/>
</dbReference>
<proteinExistence type="predicted"/>